<dbReference type="InterPro" id="IPR011050">
    <property type="entry name" value="Pectin_lyase_fold/virulence"/>
</dbReference>
<dbReference type="EMBL" id="UOFW01000157">
    <property type="protein sequence ID" value="VAX06218.1"/>
    <property type="molecule type" value="Genomic_DNA"/>
</dbReference>
<evidence type="ECO:0000313" key="2">
    <source>
        <dbReference type="EMBL" id="VAX06218.1"/>
    </source>
</evidence>
<gene>
    <name evidence="2" type="ORF">MNBD_ALPHA03-1720</name>
</gene>
<proteinExistence type="predicted"/>
<feature type="domain" description="Right handed beta helix" evidence="1">
    <location>
        <begin position="97"/>
        <end position="250"/>
    </location>
</feature>
<dbReference type="SUPFAM" id="SSF51126">
    <property type="entry name" value="Pectin lyase-like"/>
    <property type="match status" value="1"/>
</dbReference>
<dbReference type="Gene3D" id="2.160.20.10">
    <property type="entry name" value="Single-stranded right-handed beta-helix, Pectin lyase-like"/>
    <property type="match status" value="1"/>
</dbReference>
<sequence length="332" mass="36570">MRKIFPQIIGFFILMAISLLAIPSSGFAKIWLVGPDFQLKSPSSAIRLAKDGDTIKIMAGLYENDYAVISQNNITLIGMNGFAHLKSSGPVPGGKAIWTINGENVKIQNIEFSGVKVPDKNGAGIRLQKGSLTVDNCYFHGNDMGLITSNKLSIRLLIKKSEFSRNILLVPDLVYLAHNIYVGKIAEFIMKNTISRGAQYGHNVKSRAQNNIIKNNRIFDEGSVSASYLIDLPNGGKAHIENNYLYKNKGAQNNAFISYGAEGMKHNENSLTIQFNTAINEGGVAFLLRNHSDITAKIAGNNMTNVTIREIPGIKKDGFMNKMKKTLQNYLK</sequence>
<dbReference type="InterPro" id="IPR039448">
    <property type="entry name" value="Beta_helix"/>
</dbReference>
<accession>A0A3B1B445</accession>
<organism evidence="2">
    <name type="scientific">hydrothermal vent metagenome</name>
    <dbReference type="NCBI Taxonomy" id="652676"/>
    <lineage>
        <taxon>unclassified sequences</taxon>
        <taxon>metagenomes</taxon>
        <taxon>ecological metagenomes</taxon>
    </lineage>
</organism>
<dbReference type="Pfam" id="PF13229">
    <property type="entry name" value="Beta_helix"/>
    <property type="match status" value="1"/>
</dbReference>
<dbReference type="AlphaFoldDB" id="A0A3B1B445"/>
<reference evidence="2" key="1">
    <citation type="submission" date="2018-06" db="EMBL/GenBank/DDBJ databases">
        <authorList>
            <person name="Zhirakovskaya E."/>
        </authorList>
    </citation>
    <scope>NUCLEOTIDE SEQUENCE</scope>
</reference>
<dbReference type="InterPro" id="IPR012334">
    <property type="entry name" value="Pectin_lyas_fold"/>
</dbReference>
<evidence type="ECO:0000259" key="1">
    <source>
        <dbReference type="Pfam" id="PF13229"/>
    </source>
</evidence>
<protein>
    <recommendedName>
        <fullName evidence="1">Right handed beta helix domain-containing protein</fullName>
    </recommendedName>
</protein>
<name>A0A3B1B445_9ZZZZ</name>